<feature type="domain" description="3-hydroxyacyl-CoA dehydrogenase C-terminal" evidence="4">
    <location>
        <begin position="208"/>
        <end position="304"/>
    </location>
</feature>
<evidence type="ECO:0000256" key="2">
    <source>
        <dbReference type="SAM" id="Coils"/>
    </source>
</evidence>
<evidence type="ECO:0000313" key="6">
    <source>
        <dbReference type="EMBL" id="KAK8846524.1"/>
    </source>
</evidence>
<dbReference type="Gene3D" id="3.40.50.720">
    <property type="entry name" value="NAD(P)-binding Rossmann-like Domain"/>
    <property type="match status" value="1"/>
</dbReference>
<dbReference type="SUPFAM" id="SSF51735">
    <property type="entry name" value="NAD(P)-binding Rossmann-fold domains"/>
    <property type="match status" value="1"/>
</dbReference>
<keyword evidence="1" id="KW-0560">Oxidoreductase</keyword>
<dbReference type="Pfam" id="PF02737">
    <property type="entry name" value="3HCDH_N"/>
    <property type="match status" value="1"/>
</dbReference>
<evidence type="ECO:0000259" key="4">
    <source>
        <dbReference type="Pfam" id="PF00725"/>
    </source>
</evidence>
<sequence length="509" mass="54319">MSSLAPIRKVAIVGAGQMGLGIAYVSAVHARVHVAIHDPSSSVLSSAMELYRSLLSRDVAKSRITQSDEDAALSRVKSVVGDGSGQSGETIKDDVDVVIEAIPEIPDLKLGLFKKLGGLLPSSTILASNTSSISITKLAAAAGNGASSEERKASASRVIGIHYFNPVPQMKLVEIIPALQTSQETIERAKAFGRACKKEVTTSTDSPGFIANAILMPMINEAIMVLEKGIASAEDIDTTFRLGMAHPMGPLALADLIGLDTCLNIQKVLHNETGDSKYRPSGLLSRMVDAGWVGRKAGKGFYEYDAKGGRLTIPPSRALVQQRDYRARKAEKIAQLQQTVEELREENAALKAELVDMKNRENARLKGEQSADIAVDSRVNDASGSNFSHIPQPGTSQLDSDRLNTPLSNPPFISPLPGTTFPPIDPGDTNCCGGLFDCSSSTVTGLGANSISNPQIKADTVDPYINIQHRHVQDTVERSVGHPVDDPPPFQLDPTKCCYGLVDCDLVAE</sequence>
<dbReference type="EMBL" id="JBCAWK010000011">
    <property type="protein sequence ID" value="KAK8846524.1"/>
    <property type="molecule type" value="Genomic_DNA"/>
</dbReference>
<organism evidence="6 7">
    <name type="scientific">Kwoniella newhampshirensis</name>
    <dbReference type="NCBI Taxonomy" id="1651941"/>
    <lineage>
        <taxon>Eukaryota</taxon>
        <taxon>Fungi</taxon>
        <taxon>Dikarya</taxon>
        <taxon>Basidiomycota</taxon>
        <taxon>Agaricomycotina</taxon>
        <taxon>Tremellomycetes</taxon>
        <taxon>Tremellales</taxon>
        <taxon>Cryptococcaceae</taxon>
        <taxon>Kwoniella</taxon>
    </lineage>
</organism>
<evidence type="ECO:0000313" key="7">
    <source>
        <dbReference type="Proteomes" id="UP001388673"/>
    </source>
</evidence>
<keyword evidence="7" id="KW-1185">Reference proteome</keyword>
<comment type="caution">
    <text evidence="6">The sequence shown here is derived from an EMBL/GenBank/DDBJ whole genome shotgun (WGS) entry which is preliminary data.</text>
</comment>
<feature type="domain" description="3-hydroxyacyl-CoA dehydrogenase NAD binding" evidence="5">
    <location>
        <begin position="9"/>
        <end position="202"/>
    </location>
</feature>
<feature type="coiled-coil region" evidence="2">
    <location>
        <begin position="326"/>
        <end position="360"/>
    </location>
</feature>
<dbReference type="Proteomes" id="UP001388673">
    <property type="component" value="Unassembled WGS sequence"/>
</dbReference>
<accession>A0AAW0YJB0</accession>
<dbReference type="InterPro" id="IPR006176">
    <property type="entry name" value="3-OHacyl-CoA_DH_NAD-bd"/>
</dbReference>
<gene>
    <name evidence="6" type="ORF">IAR55_005610</name>
</gene>
<feature type="region of interest" description="Disordered" evidence="3">
    <location>
        <begin position="380"/>
        <end position="401"/>
    </location>
</feature>
<dbReference type="KEGG" id="kne:92182868"/>
<dbReference type="Pfam" id="PF00725">
    <property type="entry name" value="3HCDH"/>
    <property type="match status" value="1"/>
</dbReference>
<evidence type="ECO:0000259" key="5">
    <source>
        <dbReference type="Pfam" id="PF02737"/>
    </source>
</evidence>
<dbReference type="InterPro" id="IPR013328">
    <property type="entry name" value="6PGD_dom2"/>
</dbReference>
<dbReference type="PANTHER" id="PTHR48075">
    <property type="entry name" value="3-HYDROXYACYL-COA DEHYDROGENASE FAMILY PROTEIN"/>
    <property type="match status" value="1"/>
</dbReference>
<evidence type="ECO:0000256" key="1">
    <source>
        <dbReference type="ARBA" id="ARBA00023002"/>
    </source>
</evidence>
<proteinExistence type="predicted"/>
<dbReference type="SUPFAM" id="SSF48179">
    <property type="entry name" value="6-phosphogluconate dehydrogenase C-terminal domain-like"/>
    <property type="match status" value="1"/>
</dbReference>
<evidence type="ECO:0000256" key="3">
    <source>
        <dbReference type="SAM" id="MobiDB-lite"/>
    </source>
</evidence>
<dbReference type="GO" id="GO:0006631">
    <property type="term" value="P:fatty acid metabolic process"/>
    <property type="evidence" value="ECO:0007669"/>
    <property type="project" value="InterPro"/>
</dbReference>
<dbReference type="AlphaFoldDB" id="A0AAW0YJB0"/>
<dbReference type="CDD" id="cd14688">
    <property type="entry name" value="bZIP_YAP"/>
    <property type="match status" value="1"/>
</dbReference>
<dbReference type="InterPro" id="IPR006108">
    <property type="entry name" value="3HC_DH_C"/>
</dbReference>
<dbReference type="GO" id="GO:0016616">
    <property type="term" value="F:oxidoreductase activity, acting on the CH-OH group of donors, NAD or NADP as acceptor"/>
    <property type="evidence" value="ECO:0007669"/>
    <property type="project" value="InterPro"/>
</dbReference>
<dbReference type="InterPro" id="IPR036291">
    <property type="entry name" value="NAD(P)-bd_dom_sf"/>
</dbReference>
<reference evidence="6 7" key="1">
    <citation type="journal article" date="2024" name="bioRxiv">
        <title>Comparative genomics of Cryptococcus and Kwoniella reveals pathogenesis evolution and contrasting karyotype dynamics via intercentromeric recombination or chromosome fusion.</title>
        <authorList>
            <person name="Coelho M.A."/>
            <person name="David-Palma M."/>
            <person name="Shea T."/>
            <person name="Bowers K."/>
            <person name="McGinley-Smith S."/>
            <person name="Mohammad A.W."/>
            <person name="Gnirke A."/>
            <person name="Yurkov A.M."/>
            <person name="Nowrousian M."/>
            <person name="Sun S."/>
            <person name="Cuomo C.A."/>
            <person name="Heitman J."/>
        </authorList>
    </citation>
    <scope>NUCLEOTIDE SEQUENCE [LARGE SCALE GENOMIC DNA]</scope>
    <source>
        <strain evidence="6 7">CBS 13917</strain>
    </source>
</reference>
<dbReference type="GO" id="GO:0070403">
    <property type="term" value="F:NAD+ binding"/>
    <property type="evidence" value="ECO:0007669"/>
    <property type="project" value="InterPro"/>
</dbReference>
<dbReference type="Gene3D" id="1.10.1040.10">
    <property type="entry name" value="N-(1-d-carboxylethyl)-l-norvaline Dehydrogenase, domain 2"/>
    <property type="match status" value="1"/>
</dbReference>
<dbReference type="GeneID" id="92182868"/>
<dbReference type="RefSeq" id="XP_066800474.1">
    <property type="nucleotide sequence ID" value="XM_066948701.1"/>
</dbReference>
<dbReference type="InterPro" id="IPR008927">
    <property type="entry name" value="6-PGluconate_DH-like_C_sf"/>
</dbReference>
<keyword evidence="2" id="KW-0175">Coiled coil</keyword>
<evidence type="ECO:0008006" key="8">
    <source>
        <dbReference type="Google" id="ProtNLM"/>
    </source>
</evidence>
<name>A0AAW0YJB0_9TREE</name>
<dbReference type="PANTHER" id="PTHR48075:SF5">
    <property type="entry name" value="3-HYDROXYBUTYRYL-COA DEHYDROGENASE"/>
    <property type="match status" value="1"/>
</dbReference>
<protein>
    <recommendedName>
        <fullName evidence="8">3-hydroxybutyryl-CoA dehydrogenase</fullName>
    </recommendedName>
</protein>